<feature type="non-terminal residue" evidence="1">
    <location>
        <position position="1"/>
    </location>
</feature>
<dbReference type="EMBL" id="GECU01005903">
    <property type="protein sequence ID" value="JAT01804.1"/>
    <property type="molecule type" value="Transcribed_RNA"/>
</dbReference>
<evidence type="ECO:0000313" key="1">
    <source>
        <dbReference type="EMBL" id="JAT01804.1"/>
    </source>
</evidence>
<gene>
    <name evidence="1" type="ORF">g.19302</name>
</gene>
<sequence length="247" mass="27740">RKSVEQPMIMAKVTQTERVTKSEDLPPHNTVIKQQSFLTAMMSIKTAILFVLSILIQVHGLPPASPESSAKEESLLSTVKDGQLQDFLADYIESHMPVEQFMMHVKMMADKLQNCNHNTKQQLFEQAALQFGDFKACINATVDIADLEQFLFHLYEFGQSIKTEVVTFVKTVFSCRNETNIFGDLKCVVSAIQDQGPAVNVILTNATSLINELETDSEDLIKDVEKCFGFKKSELALKVIDLLMKNC</sequence>
<accession>A0A1B6JSD5</accession>
<proteinExistence type="predicted"/>
<organism evidence="1">
    <name type="scientific">Homalodisca liturata</name>
    <dbReference type="NCBI Taxonomy" id="320908"/>
    <lineage>
        <taxon>Eukaryota</taxon>
        <taxon>Metazoa</taxon>
        <taxon>Ecdysozoa</taxon>
        <taxon>Arthropoda</taxon>
        <taxon>Hexapoda</taxon>
        <taxon>Insecta</taxon>
        <taxon>Pterygota</taxon>
        <taxon>Neoptera</taxon>
        <taxon>Paraneoptera</taxon>
        <taxon>Hemiptera</taxon>
        <taxon>Auchenorrhyncha</taxon>
        <taxon>Membracoidea</taxon>
        <taxon>Cicadellidae</taxon>
        <taxon>Cicadellinae</taxon>
        <taxon>Proconiini</taxon>
        <taxon>Homalodisca</taxon>
    </lineage>
</organism>
<dbReference type="AlphaFoldDB" id="A0A1B6JSD5"/>
<reference evidence="1" key="1">
    <citation type="submission" date="2015-11" db="EMBL/GenBank/DDBJ databases">
        <title>De novo transcriptome assembly of four potential Pierce s Disease insect vectors from Arizona vineyards.</title>
        <authorList>
            <person name="Tassone E.E."/>
        </authorList>
    </citation>
    <scope>NUCLEOTIDE SEQUENCE</scope>
</reference>
<protein>
    <submittedName>
        <fullName evidence="1">Uncharacterized protein</fullName>
    </submittedName>
</protein>
<name>A0A1B6JSD5_9HEMI</name>